<evidence type="ECO:0000256" key="4">
    <source>
        <dbReference type="ARBA" id="ARBA00022989"/>
    </source>
</evidence>
<evidence type="ECO:0000256" key="5">
    <source>
        <dbReference type="ARBA" id="ARBA00023136"/>
    </source>
</evidence>
<dbReference type="EMBL" id="JAAAHW010003123">
    <property type="protein sequence ID" value="KAF9988525.1"/>
    <property type="molecule type" value="Genomic_DNA"/>
</dbReference>
<comment type="caution">
    <text evidence="7">The sequence shown here is derived from an EMBL/GenBank/DDBJ whole genome shotgun (WGS) entry which is preliminary data.</text>
</comment>
<organism evidence="7 8">
    <name type="scientific">Modicella reniformis</name>
    <dbReference type="NCBI Taxonomy" id="1440133"/>
    <lineage>
        <taxon>Eukaryota</taxon>
        <taxon>Fungi</taxon>
        <taxon>Fungi incertae sedis</taxon>
        <taxon>Mucoromycota</taxon>
        <taxon>Mortierellomycotina</taxon>
        <taxon>Mortierellomycetes</taxon>
        <taxon>Mortierellales</taxon>
        <taxon>Mortierellaceae</taxon>
        <taxon>Modicella</taxon>
    </lineage>
</organism>
<reference evidence="7" key="1">
    <citation type="journal article" date="2020" name="Fungal Divers.">
        <title>Resolving the Mortierellaceae phylogeny through synthesis of multi-gene phylogenetics and phylogenomics.</title>
        <authorList>
            <person name="Vandepol N."/>
            <person name="Liber J."/>
            <person name="Desiro A."/>
            <person name="Na H."/>
            <person name="Kennedy M."/>
            <person name="Barry K."/>
            <person name="Grigoriev I.V."/>
            <person name="Miller A.N."/>
            <person name="O'Donnell K."/>
            <person name="Stajich J.E."/>
            <person name="Bonito G."/>
        </authorList>
    </citation>
    <scope>NUCLEOTIDE SEQUENCE</scope>
    <source>
        <strain evidence="7">MES-2147</strain>
    </source>
</reference>
<dbReference type="InterPro" id="IPR009311">
    <property type="entry name" value="IFI6/IFI27-like"/>
</dbReference>
<evidence type="ECO:0000256" key="3">
    <source>
        <dbReference type="ARBA" id="ARBA00022692"/>
    </source>
</evidence>
<evidence type="ECO:0000313" key="8">
    <source>
        <dbReference type="Proteomes" id="UP000749646"/>
    </source>
</evidence>
<name>A0A9P6MC47_9FUNG</name>
<evidence type="ECO:0000256" key="2">
    <source>
        <dbReference type="ARBA" id="ARBA00007262"/>
    </source>
</evidence>
<protein>
    <submittedName>
        <fullName evidence="7">Uncharacterized protein</fullName>
    </submittedName>
</protein>
<keyword evidence="3 6" id="KW-0812">Transmembrane</keyword>
<evidence type="ECO:0000313" key="7">
    <source>
        <dbReference type="EMBL" id="KAF9988525.1"/>
    </source>
</evidence>
<evidence type="ECO:0000256" key="6">
    <source>
        <dbReference type="SAM" id="Phobius"/>
    </source>
</evidence>
<feature type="transmembrane region" description="Helical" evidence="6">
    <location>
        <begin position="95"/>
        <end position="115"/>
    </location>
</feature>
<proteinExistence type="inferred from homology"/>
<dbReference type="AlphaFoldDB" id="A0A9P6MC47"/>
<dbReference type="PANTHER" id="PTHR16932">
    <property type="entry name" value="INTERFERON ALPHA-INDUCIBLE PROTEIN 27"/>
    <property type="match status" value="1"/>
</dbReference>
<gene>
    <name evidence="7" type="ORF">BGZ65_000595</name>
</gene>
<accession>A0A9P6MC47</accession>
<comment type="similarity">
    <text evidence="2">Belongs to the IFI6/IFI27 family.</text>
</comment>
<evidence type="ECO:0000256" key="1">
    <source>
        <dbReference type="ARBA" id="ARBA00004141"/>
    </source>
</evidence>
<comment type="subcellular location">
    <subcellularLocation>
        <location evidence="1">Membrane</location>
        <topology evidence="1">Multi-pass membrane protein</topology>
    </subcellularLocation>
</comment>
<keyword evidence="4 6" id="KW-1133">Transmembrane helix</keyword>
<keyword evidence="8" id="KW-1185">Reference proteome</keyword>
<dbReference type="Pfam" id="PF06140">
    <property type="entry name" value="Ifi-6-16"/>
    <property type="match status" value="1"/>
</dbReference>
<sequence length="125" mass="12608">MFKRISQVIEKLLRYIKSMPRYKKIALIALIGVIGGVTAYFAILGIVTALGFTAAGIVAGTPAAAFMASYGGVVTAGSLCAILQSFGALGVTLTGIFGAGGVGLTAAAFAAAATAPEKKEDKHRG</sequence>
<dbReference type="PANTHER" id="PTHR16932:SF18">
    <property type="entry name" value="INTERFERON, ALPHA-INDUCIBLE PROTEIN 27-LIKE 2"/>
    <property type="match status" value="1"/>
</dbReference>
<dbReference type="Gene3D" id="6.10.110.10">
    <property type="match status" value="1"/>
</dbReference>
<keyword evidence="5 6" id="KW-0472">Membrane</keyword>
<dbReference type="Proteomes" id="UP000749646">
    <property type="component" value="Unassembled WGS sequence"/>
</dbReference>
<feature type="transmembrane region" description="Helical" evidence="6">
    <location>
        <begin position="25"/>
        <end position="58"/>
    </location>
</feature>
<dbReference type="OrthoDB" id="440424at2759"/>
<dbReference type="InterPro" id="IPR038213">
    <property type="entry name" value="IFI6/IFI27-like_sf"/>
</dbReference>
<dbReference type="GO" id="GO:0016020">
    <property type="term" value="C:membrane"/>
    <property type="evidence" value="ECO:0007669"/>
    <property type="project" value="UniProtKB-SubCell"/>
</dbReference>